<evidence type="ECO:0000256" key="1">
    <source>
        <dbReference type="ARBA" id="ARBA00010164"/>
    </source>
</evidence>
<organism evidence="6 7">
    <name type="scientific">Actinoalloteichus fjordicus</name>
    <dbReference type="NCBI Taxonomy" id="1612552"/>
    <lineage>
        <taxon>Bacteria</taxon>
        <taxon>Bacillati</taxon>
        <taxon>Actinomycetota</taxon>
        <taxon>Actinomycetes</taxon>
        <taxon>Pseudonocardiales</taxon>
        <taxon>Pseudonocardiaceae</taxon>
        <taxon>Actinoalloteichus</taxon>
    </lineage>
</organism>
<comment type="similarity">
    <text evidence="1">Belongs to the HipA Ser/Thr kinase family.</text>
</comment>
<evidence type="ECO:0000259" key="4">
    <source>
        <dbReference type="Pfam" id="PF07804"/>
    </source>
</evidence>
<dbReference type="InterPro" id="IPR017508">
    <property type="entry name" value="HipA_N1"/>
</dbReference>
<dbReference type="PANTHER" id="PTHR37419:SF1">
    <property type="entry name" value="SERINE_THREONINE-PROTEIN KINASE TOXIN HIPA"/>
    <property type="match status" value="1"/>
</dbReference>
<sequence>MTIRETAHAVWLHDQRVGTLFQRGDHTRFVLQEAYREDPDRAVLGLDFEQDLTRRHAAHLRLPPWFSNLLPEGRLRQWIAVDRRVSADREMELLAQVGHDLPGAVRVLADDEPPDLSEWDKAAQQARSPVTTHPAWRFSLAGVGLKFSMLAQGERFTLPAFGEGGDWIVKLPDAHHSQVPSNEYTMMTLAAAVGIDVPDRRLVHREELTGLPPGTWPGREEWAFAVRRFDRDENRRPVHIEDLAQVRGFYPDDKYHGAYETVAALIYRRRDPAALREFVRRLTFCILISNGDAHLKNWSLIYPDRRVPTLSPAYDLVATAPYRDHVDEPENLALKFGRGRRFSAVNATTFARLAHKLHAPDLADDLVSESVTVVDRMREHWPRCGEEIAKHPELHRQVAASIAEHSMSLLRTGH</sequence>
<feature type="domain" description="HipA N-terminal subdomain 1" evidence="5">
    <location>
        <begin position="9"/>
        <end position="107"/>
    </location>
</feature>
<protein>
    <submittedName>
        <fullName evidence="6">HipA domain-containing protein</fullName>
        <ecNumber evidence="6">2.7.11.1</ecNumber>
    </submittedName>
</protein>
<dbReference type="GO" id="GO:0004674">
    <property type="term" value="F:protein serine/threonine kinase activity"/>
    <property type="evidence" value="ECO:0007669"/>
    <property type="project" value="UniProtKB-EC"/>
</dbReference>
<dbReference type="Gene3D" id="1.10.1070.20">
    <property type="match status" value="1"/>
</dbReference>
<dbReference type="EMBL" id="CP016076">
    <property type="protein sequence ID" value="APU16358.1"/>
    <property type="molecule type" value="Genomic_DNA"/>
</dbReference>
<accession>A0AAC9PTP2</accession>
<dbReference type="RefSeq" id="WP_075741902.1">
    <property type="nucleotide sequence ID" value="NZ_CP016076.1"/>
</dbReference>
<evidence type="ECO:0000313" key="6">
    <source>
        <dbReference type="EMBL" id="APU16358.1"/>
    </source>
</evidence>
<dbReference type="Proteomes" id="UP000185511">
    <property type="component" value="Chromosome"/>
</dbReference>
<dbReference type="Pfam" id="PF07804">
    <property type="entry name" value="HipA_C"/>
    <property type="match status" value="1"/>
</dbReference>
<evidence type="ECO:0000256" key="2">
    <source>
        <dbReference type="ARBA" id="ARBA00022679"/>
    </source>
</evidence>
<dbReference type="InterPro" id="IPR012893">
    <property type="entry name" value="HipA-like_C"/>
</dbReference>
<keyword evidence="2 6" id="KW-0808">Transferase</keyword>
<evidence type="ECO:0000259" key="5">
    <source>
        <dbReference type="Pfam" id="PF13657"/>
    </source>
</evidence>
<dbReference type="NCBIfam" id="TIGR03071">
    <property type="entry name" value="couple_hipA"/>
    <property type="match status" value="1"/>
</dbReference>
<feature type="domain" description="HipA-like C-terminal" evidence="4">
    <location>
        <begin position="138"/>
        <end position="370"/>
    </location>
</feature>
<dbReference type="GO" id="GO:0005829">
    <property type="term" value="C:cytosol"/>
    <property type="evidence" value="ECO:0007669"/>
    <property type="project" value="TreeGrafter"/>
</dbReference>
<dbReference type="PANTHER" id="PTHR37419">
    <property type="entry name" value="SERINE/THREONINE-PROTEIN KINASE TOXIN HIPA"/>
    <property type="match status" value="1"/>
</dbReference>
<dbReference type="EC" id="2.7.11.1" evidence="6"/>
<evidence type="ECO:0000256" key="3">
    <source>
        <dbReference type="ARBA" id="ARBA00022777"/>
    </source>
</evidence>
<gene>
    <name evidence="6" type="ORF">UA74_21680</name>
</gene>
<reference evidence="7" key="1">
    <citation type="submission" date="2016-06" db="EMBL/GenBank/DDBJ databases">
        <title>Complete genome sequence of Actinoalloteichus fjordicus DSM 46855 (=ADI127-17), type strain of the new species Actinoalloteichus fjordicus.</title>
        <authorList>
            <person name="Ruckert C."/>
            <person name="Nouioui I."/>
            <person name="Willmese J."/>
            <person name="van Wezel G."/>
            <person name="Klenk H.-P."/>
            <person name="Kalinowski J."/>
            <person name="Zotchev S.B."/>
        </authorList>
    </citation>
    <scope>NUCLEOTIDE SEQUENCE [LARGE SCALE GENOMIC DNA]</scope>
    <source>
        <strain evidence="7">ADI127-7</strain>
    </source>
</reference>
<keyword evidence="7" id="KW-1185">Reference proteome</keyword>
<proteinExistence type="inferred from homology"/>
<dbReference type="KEGG" id="acad:UA74_21680"/>
<dbReference type="InterPro" id="IPR052028">
    <property type="entry name" value="HipA_Ser/Thr_kinase"/>
</dbReference>
<evidence type="ECO:0000313" key="7">
    <source>
        <dbReference type="Proteomes" id="UP000185511"/>
    </source>
</evidence>
<name>A0AAC9PTP2_9PSEU</name>
<dbReference type="AlphaFoldDB" id="A0AAC9PTP2"/>
<keyword evidence="3" id="KW-0418">Kinase</keyword>
<dbReference type="Pfam" id="PF13657">
    <property type="entry name" value="Couple_hipA"/>
    <property type="match status" value="1"/>
</dbReference>